<comment type="caution">
    <text evidence="3">The sequence shown here is derived from an EMBL/GenBank/DDBJ whole genome shotgun (WGS) entry which is preliminary data.</text>
</comment>
<accession>A0AA39TCV3</accession>
<dbReference type="InterPro" id="IPR000477">
    <property type="entry name" value="RT_dom"/>
</dbReference>
<dbReference type="SUPFAM" id="SSF56672">
    <property type="entry name" value="DNA/RNA polymerases"/>
    <property type="match status" value="1"/>
</dbReference>
<dbReference type="EMBL" id="JAUESC010000001">
    <property type="protein sequence ID" value="KAK0607672.1"/>
    <property type="molecule type" value="Genomic_DNA"/>
</dbReference>
<dbReference type="Pfam" id="PF00078">
    <property type="entry name" value="RVT_1"/>
    <property type="match status" value="1"/>
</dbReference>
<name>A0AA39TCV3_ACESA</name>
<feature type="region of interest" description="Disordered" evidence="1">
    <location>
        <begin position="288"/>
        <end position="332"/>
    </location>
</feature>
<evidence type="ECO:0000313" key="4">
    <source>
        <dbReference type="Proteomes" id="UP001168877"/>
    </source>
</evidence>
<dbReference type="PANTHER" id="PTHR48435:SF1">
    <property type="entry name" value="POLYPROTEIN"/>
    <property type="match status" value="1"/>
</dbReference>
<dbReference type="Gene3D" id="3.30.70.270">
    <property type="match status" value="2"/>
</dbReference>
<reference evidence="3" key="2">
    <citation type="submission" date="2023-06" db="EMBL/GenBank/DDBJ databases">
        <authorList>
            <person name="Swenson N.G."/>
            <person name="Wegrzyn J.L."/>
            <person name="Mcevoy S.L."/>
        </authorList>
    </citation>
    <scope>NUCLEOTIDE SEQUENCE</scope>
    <source>
        <strain evidence="3">NS2018</strain>
        <tissue evidence="3">Leaf</tissue>
    </source>
</reference>
<feature type="compositionally biased region" description="Low complexity" evidence="1">
    <location>
        <begin position="253"/>
        <end position="263"/>
    </location>
</feature>
<dbReference type="InterPro" id="IPR043502">
    <property type="entry name" value="DNA/RNA_pol_sf"/>
</dbReference>
<gene>
    <name evidence="3" type="ORF">LWI29_018478</name>
</gene>
<dbReference type="PANTHER" id="PTHR48435">
    <property type="entry name" value="POLYPROTEIN"/>
    <property type="match status" value="1"/>
</dbReference>
<feature type="domain" description="Reverse transcriptase" evidence="2">
    <location>
        <begin position="839"/>
        <end position="903"/>
    </location>
</feature>
<feature type="region of interest" description="Disordered" evidence="1">
    <location>
        <begin position="246"/>
        <end position="273"/>
    </location>
</feature>
<protein>
    <recommendedName>
        <fullName evidence="2">Reverse transcriptase domain-containing protein</fullName>
    </recommendedName>
</protein>
<reference evidence="3" key="1">
    <citation type="journal article" date="2022" name="Plant J.">
        <title>Strategies of tolerance reflected in two North American maple genomes.</title>
        <authorList>
            <person name="McEvoy S.L."/>
            <person name="Sezen U.U."/>
            <person name="Trouern-Trend A."/>
            <person name="McMahon S.M."/>
            <person name="Schaberg P.G."/>
            <person name="Yang J."/>
            <person name="Wegrzyn J.L."/>
            <person name="Swenson N.G."/>
        </authorList>
    </citation>
    <scope>NUCLEOTIDE SEQUENCE</scope>
    <source>
        <strain evidence="3">NS2018</strain>
    </source>
</reference>
<proteinExistence type="predicted"/>
<dbReference type="InterPro" id="IPR043128">
    <property type="entry name" value="Rev_trsase/Diguanyl_cyclase"/>
</dbReference>
<organism evidence="3 4">
    <name type="scientific">Acer saccharum</name>
    <name type="common">Sugar maple</name>
    <dbReference type="NCBI Taxonomy" id="4024"/>
    <lineage>
        <taxon>Eukaryota</taxon>
        <taxon>Viridiplantae</taxon>
        <taxon>Streptophyta</taxon>
        <taxon>Embryophyta</taxon>
        <taxon>Tracheophyta</taxon>
        <taxon>Spermatophyta</taxon>
        <taxon>Magnoliopsida</taxon>
        <taxon>eudicotyledons</taxon>
        <taxon>Gunneridae</taxon>
        <taxon>Pentapetalae</taxon>
        <taxon>rosids</taxon>
        <taxon>malvids</taxon>
        <taxon>Sapindales</taxon>
        <taxon>Sapindaceae</taxon>
        <taxon>Hippocastanoideae</taxon>
        <taxon>Acereae</taxon>
        <taxon>Acer</taxon>
    </lineage>
</organism>
<evidence type="ECO:0000313" key="3">
    <source>
        <dbReference type="EMBL" id="KAK0607672.1"/>
    </source>
</evidence>
<dbReference type="Gene3D" id="3.10.10.10">
    <property type="entry name" value="HIV Type 1 Reverse Transcriptase, subunit A, domain 1"/>
    <property type="match status" value="1"/>
</dbReference>
<keyword evidence="4" id="KW-1185">Reference proteome</keyword>
<feature type="region of interest" description="Disordered" evidence="1">
    <location>
        <begin position="201"/>
        <end position="227"/>
    </location>
</feature>
<dbReference type="Proteomes" id="UP001168877">
    <property type="component" value="Unassembled WGS sequence"/>
</dbReference>
<dbReference type="InterPro" id="IPR053098">
    <property type="entry name" value="Petuviruses_polyprotein"/>
</dbReference>
<feature type="compositionally biased region" description="Polar residues" evidence="1">
    <location>
        <begin position="288"/>
        <end position="306"/>
    </location>
</feature>
<evidence type="ECO:0000259" key="2">
    <source>
        <dbReference type="Pfam" id="PF00078"/>
    </source>
</evidence>
<evidence type="ECO:0000256" key="1">
    <source>
        <dbReference type="SAM" id="MobiDB-lite"/>
    </source>
</evidence>
<dbReference type="AlphaFoldDB" id="A0AA39TCV3"/>
<sequence>MTFLSTALKLTDLRSTLIRSVATSFGMLIPTCLNADCICRRCLKDTSPPSCKSWPKPHKPGHPDSPWIGLHPIKKKPLPIYDRALHILRSEGLLPPQPDYATPTLPPPVPCYMTSDYDCDFPPLEPSSNQEKTRFSKPFVQSTKSNLDGSFKQPSQAEQVLNWQSHNARAQNRVLNSIDQKLIESQDIHFKSTGELFRRYPVLSSPPAKQKKRSPSKQKDKQAASSSYNPVLLALQGLFLIIKSNSPSEDDSTQSSQTSCHSSWLDTVNSSPHDHADLTQVYMASRTDPQPSAQTYESPDETTSSAPAPFVEEPSDHVPGRPPAKPTNGPWFTLDDTSPGSWRTSVSEMSAWLDLQLAKSEQNLESILREFVSRFTGSLRDWYQALGEYRQLQFVRVPLASQAMGYIFREFLGDPDHIYKQARQEFFDMRCCSLKRKDIMFHYKRMSQRYHTLGGINDHSLKQVYVNSLPDDLQDEIQRKIDTSGRSLNDTSLGELHMYALSSLDKLCATQRFFSKMLIEGKNLQSQCRQPSLYHLVLQEDVSDSESSGSSDYSSVPEAYQAIPIVPQFGPHAPVRIRPDKYFNPVDVITYLDTGSHNTMMNPSILPPEYWKSQEHHFIAANGKVFATHLISRKKIGIQFFPSFTFWVHVLGTPLPDKDILLGWDIFSQCKSLRILPSGIRYKKNFKTFSDIPKIFKLSTIQAPFEQIQQKLLLLCADNHATFSHPSPLWKNPDFFIKLPFKLNEDTNPTKATHSGMSPSDLKLANEECNELLRQGLIEHTSSPWACQAFYGEKLSELLRGKKRLVVDYKPLNLFLRDDKFPVPGQMSYSLSSLELRSSPNLISKVLSALIYIDDILLFSPDETSHILLLQQFHDIVNQYGIMLSEKKSIVGKSEIEFLGMHIANGQYRPGPHLAVRLLDFPDSDLSVHQVQQFLGIVNYVRDFIPHVSHYTSVLSTLLKKRHPPWSSSHTEAIAKLKEISQSPPALTIPSSGQLILQTDARDFLRSCAH</sequence>